<dbReference type="EMBL" id="CAJVQC010123632">
    <property type="protein sequence ID" value="CAG8839450.1"/>
    <property type="molecule type" value="Genomic_DNA"/>
</dbReference>
<reference evidence="1" key="1">
    <citation type="submission" date="2021-06" db="EMBL/GenBank/DDBJ databases">
        <authorList>
            <person name="Kallberg Y."/>
            <person name="Tangrot J."/>
            <person name="Rosling A."/>
        </authorList>
    </citation>
    <scope>NUCLEOTIDE SEQUENCE</scope>
    <source>
        <strain evidence="1">MA461A</strain>
    </source>
</reference>
<dbReference type="Proteomes" id="UP000789920">
    <property type="component" value="Unassembled WGS sequence"/>
</dbReference>
<accession>A0ACA9SKN9</accession>
<keyword evidence="2" id="KW-1185">Reference proteome</keyword>
<evidence type="ECO:0000313" key="2">
    <source>
        <dbReference type="Proteomes" id="UP000789920"/>
    </source>
</evidence>
<organism evidence="1 2">
    <name type="scientific">Racocetra persica</name>
    <dbReference type="NCBI Taxonomy" id="160502"/>
    <lineage>
        <taxon>Eukaryota</taxon>
        <taxon>Fungi</taxon>
        <taxon>Fungi incertae sedis</taxon>
        <taxon>Mucoromycota</taxon>
        <taxon>Glomeromycotina</taxon>
        <taxon>Glomeromycetes</taxon>
        <taxon>Diversisporales</taxon>
        <taxon>Gigasporaceae</taxon>
        <taxon>Racocetra</taxon>
    </lineage>
</organism>
<name>A0ACA9SKN9_9GLOM</name>
<comment type="caution">
    <text evidence="1">The sequence shown here is derived from an EMBL/GenBank/DDBJ whole genome shotgun (WGS) entry which is preliminary data.</text>
</comment>
<evidence type="ECO:0000313" key="1">
    <source>
        <dbReference type="EMBL" id="CAG8839450.1"/>
    </source>
</evidence>
<feature type="non-terminal residue" evidence="1">
    <location>
        <position position="1"/>
    </location>
</feature>
<sequence>SIKLIALKQFMERFNHIKVDLWKDLNALEQVCGKFDIIKMEANKNN</sequence>
<protein>
    <submittedName>
        <fullName evidence="1">14436_t:CDS:1</fullName>
    </submittedName>
</protein>
<feature type="non-terminal residue" evidence="1">
    <location>
        <position position="46"/>
    </location>
</feature>
<proteinExistence type="predicted"/>
<gene>
    <name evidence="1" type="ORF">RPERSI_LOCUS31051</name>
</gene>